<evidence type="ECO:0000256" key="5">
    <source>
        <dbReference type="ARBA" id="ARBA00022806"/>
    </source>
</evidence>
<proteinExistence type="predicted"/>
<dbReference type="GO" id="GO:0005524">
    <property type="term" value="F:ATP binding"/>
    <property type="evidence" value="ECO:0007669"/>
    <property type="project" value="UniProtKB-KW"/>
</dbReference>
<dbReference type="Gene3D" id="3.40.50.300">
    <property type="entry name" value="P-loop containing nucleotide triphosphate hydrolases"/>
    <property type="match status" value="1"/>
</dbReference>
<keyword evidence="1" id="KW-0540">Nuclease</keyword>
<organism evidence="10 11">
    <name type="scientific">Prochlorococcus marinus str. MIT 9302</name>
    <dbReference type="NCBI Taxonomy" id="74545"/>
    <lineage>
        <taxon>Bacteria</taxon>
        <taxon>Bacillati</taxon>
        <taxon>Cyanobacteriota</taxon>
        <taxon>Cyanophyceae</taxon>
        <taxon>Synechococcales</taxon>
        <taxon>Prochlorococcaceae</taxon>
        <taxon>Prochlorococcus</taxon>
    </lineage>
</organism>
<dbReference type="InterPro" id="IPR011335">
    <property type="entry name" value="Restrct_endonuc-II-like"/>
</dbReference>
<evidence type="ECO:0000256" key="3">
    <source>
        <dbReference type="ARBA" id="ARBA00022763"/>
    </source>
</evidence>
<accession>A0A0A2A6I2</accession>
<keyword evidence="9" id="KW-0234">DNA repair</keyword>
<evidence type="ECO:0000256" key="4">
    <source>
        <dbReference type="ARBA" id="ARBA00022801"/>
    </source>
</evidence>
<dbReference type="GO" id="GO:0008854">
    <property type="term" value="F:exodeoxyribonuclease V activity"/>
    <property type="evidence" value="ECO:0007669"/>
    <property type="project" value="UniProtKB-EC"/>
</dbReference>
<dbReference type="GO" id="GO:0006310">
    <property type="term" value="P:DNA recombination"/>
    <property type="evidence" value="ECO:0007669"/>
    <property type="project" value="TreeGrafter"/>
</dbReference>
<evidence type="ECO:0000256" key="2">
    <source>
        <dbReference type="ARBA" id="ARBA00022741"/>
    </source>
</evidence>
<dbReference type="STRING" id="74545.EU96_1877"/>
<dbReference type="SUPFAM" id="SSF52980">
    <property type="entry name" value="Restriction endonuclease-like"/>
    <property type="match status" value="1"/>
</dbReference>
<name>A0A0A2A6I2_PROMR</name>
<dbReference type="Proteomes" id="UP000030445">
    <property type="component" value="Unassembled WGS sequence"/>
</dbReference>
<keyword evidence="4 10" id="KW-0378">Hydrolase</keyword>
<dbReference type="EC" id="3.1.11.5" evidence="10"/>
<evidence type="ECO:0000256" key="6">
    <source>
        <dbReference type="ARBA" id="ARBA00022839"/>
    </source>
</evidence>
<dbReference type="GO" id="GO:0004386">
    <property type="term" value="F:helicase activity"/>
    <property type="evidence" value="ECO:0007669"/>
    <property type="project" value="UniProtKB-KW"/>
</dbReference>
<dbReference type="Gene3D" id="1.10.486.10">
    <property type="entry name" value="PCRA, domain 4"/>
    <property type="match status" value="1"/>
</dbReference>
<dbReference type="GO" id="GO:0006281">
    <property type="term" value="P:DNA repair"/>
    <property type="evidence" value="ECO:0007669"/>
    <property type="project" value="UniProtKB-KW"/>
</dbReference>
<evidence type="ECO:0000256" key="9">
    <source>
        <dbReference type="ARBA" id="ARBA00023204"/>
    </source>
</evidence>
<evidence type="ECO:0000313" key="11">
    <source>
        <dbReference type="Proteomes" id="UP000030445"/>
    </source>
</evidence>
<reference evidence="11" key="1">
    <citation type="journal article" date="2014" name="Sci. Data">
        <title>Genomes of diverse isolates of the marine cyanobacterium Prochlorococcus.</title>
        <authorList>
            <person name="Biller S."/>
            <person name="Berube P."/>
            <person name="Thompson J."/>
            <person name="Kelly L."/>
            <person name="Roggensack S."/>
            <person name="Awad L."/>
            <person name="Roache-Johnson K."/>
            <person name="Ding H."/>
            <person name="Giovannoni S.J."/>
            <person name="Moore L.R."/>
            <person name="Chisholm S.W."/>
        </authorList>
    </citation>
    <scope>NUCLEOTIDE SEQUENCE [LARGE SCALE GENOMIC DNA]</scope>
    <source>
        <strain evidence="11">MIT 9302</strain>
    </source>
</reference>
<keyword evidence="2" id="KW-0547">Nucleotide-binding</keyword>
<dbReference type="PANTHER" id="PTHR30591">
    <property type="entry name" value="RECBCD ENZYME SUBUNIT RECC"/>
    <property type="match status" value="1"/>
</dbReference>
<dbReference type="eggNOG" id="COG1330">
    <property type="taxonomic scope" value="Bacteria"/>
</dbReference>
<evidence type="ECO:0000256" key="7">
    <source>
        <dbReference type="ARBA" id="ARBA00022840"/>
    </source>
</evidence>
<protein>
    <submittedName>
        <fullName evidence="10">Exodeoxyribonuclease V gamma chain</fullName>
        <ecNumber evidence="10">3.1.11.5</ecNumber>
    </submittedName>
</protein>
<dbReference type="PANTHER" id="PTHR30591:SF1">
    <property type="entry name" value="RECBCD ENZYME SUBUNIT RECC"/>
    <property type="match status" value="1"/>
</dbReference>
<evidence type="ECO:0000256" key="8">
    <source>
        <dbReference type="ARBA" id="ARBA00023125"/>
    </source>
</evidence>
<comment type="caution">
    <text evidence="10">The sequence shown here is derived from an EMBL/GenBank/DDBJ whole genome shotgun (WGS) entry which is preliminary data.</text>
</comment>
<keyword evidence="8" id="KW-0238">DNA-binding</keyword>
<dbReference type="Gene3D" id="3.40.50.10930">
    <property type="match status" value="1"/>
</dbReference>
<dbReference type="Gene3D" id="1.10.10.160">
    <property type="match status" value="1"/>
</dbReference>
<dbReference type="RefSeq" id="WP_032527469.1">
    <property type="nucleotide sequence ID" value="NZ_CP138951.1"/>
</dbReference>
<dbReference type="SUPFAM" id="SSF52540">
    <property type="entry name" value="P-loop containing nucleoside triphosphate hydrolases"/>
    <property type="match status" value="2"/>
</dbReference>
<dbReference type="InterPro" id="IPR013986">
    <property type="entry name" value="DExx_box_DNA_helicase_dom_sf"/>
</dbReference>
<keyword evidence="6" id="KW-0269">Exonuclease</keyword>
<dbReference type="OrthoDB" id="9762834at2"/>
<dbReference type="EMBL" id="JNAM01000012">
    <property type="protein sequence ID" value="KGF96451.1"/>
    <property type="molecule type" value="Genomic_DNA"/>
</dbReference>
<dbReference type="Pfam" id="PF04257">
    <property type="entry name" value="Exonuc_V_gamma"/>
    <property type="match status" value="1"/>
</dbReference>
<keyword evidence="7" id="KW-0067">ATP-binding</keyword>
<dbReference type="GO" id="GO:0003677">
    <property type="term" value="F:DNA binding"/>
    <property type="evidence" value="ECO:0007669"/>
    <property type="project" value="UniProtKB-KW"/>
</dbReference>
<keyword evidence="5" id="KW-0347">Helicase</keyword>
<dbReference type="InterPro" id="IPR027417">
    <property type="entry name" value="P-loop_NTPase"/>
</dbReference>
<dbReference type="AlphaFoldDB" id="A0A0A2A6I2"/>
<keyword evidence="3" id="KW-0227">DNA damage</keyword>
<evidence type="ECO:0000256" key="1">
    <source>
        <dbReference type="ARBA" id="ARBA00022722"/>
    </source>
</evidence>
<evidence type="ECO:0000313" key="10">
    <source>
        <dbReference type="EMBL" id="KGF96451.1"/>
    </source>
</evidence>
<sequence length="1061" mass="125166">MLNIYKSNKVEVISELLAEDLKICPPFITNKLEIAVPNYFFGKWLREQITIKNQISALYELKTISSYTESLLTNFFPEIDMGLWNFESIKWGIIDSLEELNSFKESLPLSNWIKKYLDNKKTIDGDIYNLTKKITNNFINYLIFRPEMIAEWNRYEINSQYLFKNLNSNQYWQPILFKLLEKKISEKPSCLYMIEVIKNLRKIKHIQTKIPNQIYIISDNNLSKLHINFYSELSKFTKVNLYLLSAGDDLWNRINCLEGELEFDDNESKLNFKNTNIEKIFGKFGANFQKLIEENIYTEGINLKNNLIYIDPTTNFSDKKDIPFLNQIQKRLIDNNSNDFIVNEKDDSIILYEHFNQHSQFEYLRNKIIEIMNSCENIKYSDIAVLSPQPSQIKPYLRYIFNNELINGEKIPYFFIDDDNNDSSEIYKFLIDITEIANQKITLEKIDYILSKKETQDIFDFHITEKDEIILLLTQLGFHWGLDANERLGDEQNTLDWCINRITLGLIYDKEVNLSTLNLKPFNPKNISLDLNKWIKILLNLKKYINLLRGSFSYLIWIKKIKSILKNISDSNSNFNLEISAINRILDNHAIPLIPDDLILLNVFREILISCINKAKYQTKSRINKILVSDIENSRHIPHKVIFLIDMNSVYYPKLSKNENINLLNNKYHLGDPSVFEREKYFFLELLIACRDKFIVTWVKNDKDNKKLDVSFPIKELISFFDIFLNQGLRELIIKDCDLNKKEKIHLDSSKIIKSNYSLVADLDWNETKSDIKNYKLSELIYWFKTPQKYWLNKKNISPIEIFTHHPDEEYISNLQKSQLITKVIQQLEIDNHNIIDDLKNLNIIDQLVENGIIMTKNSISTKEKEIKELVSSLSASLSQHNKINRIYVKSNSNKEEYFIADDTVIELINSKLSLRRLKEAWIKSLFIFSLKKNIKKTKVIFRTENQYKSQIIQSPGAIESNLILDEYINIFNNYSEKCLPLPPESTYRYVEAKLKSKNEKKAFSEIWIGNKTFSKGERDTIEMKLCFGDKKEPDFFFVNSNFDKLSFRLYGPLIETLKNK</sequence>
<gene>
    <name evidence="10" type="ORF">EU96_1877</name>
</gene>